<feature type="domain" description="MBG" evidence="2">
    <location>
        <begin position="180"/>
        <end position="269"/>
    </location>
</feature>
<feature type="domain" description="YDG" evidence="1">
    <location>
        <begin position="560"/>
        <end position="642"/>
    </location>
</feature>
<dbReference type="InterPro" id="IPR041286">
    <property type="entry name" value="MBG_2"/>
</dbReference>
<proteinExistence type="predicted"/>
<gene>
    <name evidence="3" type="ORF">WK53_12195</name>
</gene>
<accession>A0AAW3N9N6</accession>
<evidence type="ECO:0000313" key="3">
    <source>
        <dbReference type="EMBL" id="KVT49596.1"/>
    </source>
</evidence>
<feature type="domain" description="MBG" evidence="2">
    <location>
        <begin position="276"/>
        <end position="365"/>
    </location>
</feature>
<evidence type="ECO:0000259" key="1">
    <source>
        <dbReference type="Pfam" id="PF18657"/>
    </source>
</evidence>
<dbReference type="Proteomes" id="UP000056732">
    <property type="component" value="Unassembled WGS sequence"/>
</dbReference>
<sequence length="801" mass="83128">MQFREQPTLDMNLPGKIYDAQPLDAKDWNNYTVTGWRNGDTGSVNPLAGNLALNGSTSTIAKNAGSYTVALGTLADTLGYKLNVSGPTYTITPAALTITGTPVTKNYGTNDPTLAYTATGLVGGETTSAALSGNLGRNPGENVGVYGETQGSLTANNGNYTITFNPSTLTINKNSSAALNIASNPTGKSFGSDDPTLMYSISGGPFVNTTVQSYDASGNLQNIAINDTQATALRGNLGRQSGETVGNYATTQGSLDAANYVVNFTSANFAIGPASLNVAANAQTKNYGDDDPDLNYTFTNATKAQVNSYDAQGNLTLVSVPGGGGAPKFTGHLGRVSGEDVGQYQIVQGSLTEPNYTITYTPANLNITPSSAPGSILNVVADGKTKVYGQADPALTYQLSNPSAFVNRTVQSYDVNGNLNGTRLADSAANAFTGNVARVSGEDAGTYTITQGSLAAKNYLFNYTPATFEITPAPVVVSGLQAQTKVYDTTTLAQLMGGTLTGVLPSDLGNVSLSTLAANFSDKNVGTNKGVLVSNGILSGSRASNYYIDYIASGTTGTITPAPVRISGVRPQDRVYDGTTNTNFVGTPALSGVYASDVGKVSIPIKNVTGHFADKNVGTNKMVVSDLSTAVLTGPEAGNYQVVGVDPLANSATVTPALLRISAVPATKLFDGTADSDAQVQAEGLMPGDMLTNLYQKYNTALPGPKNSKRLSANGYELNDGNGGNNYVIVKAVARGTIKPFPNPNGMGGNRLLESENLNLLPLQVAGEDILQKADQGDYFEKASHQEKGTTTSIISLDLKE</sequence>
<feature type="domain" description="YDG" evidence="1">
    <location>
        <begin position="471"/>
        <end position="550"/>
    </location>
</feature>
<dbReference type="Pfam" id="PF18657">
    <property type="entry name" value="YDG"/>
    <property type="match status" value="2"/>
</dbReference>
<evidence type="ECO:0008006" key="5">
    <source>
        <dbReference type="Google" id="ProtNLM"/>
    </source>
</evidence>
<name>A0AAW3N9N6_9BURK</name>
<evidence type="ECO:0000313" key="4">
    <source>
        <dbReference type="Proteomes" id="UP000056732"/>
    </source>
</evidence>
<dbReference type="EMBL" id="LPDO01000101">
    <property type="protein sequence ID" value="KVT49596.1"/>
    <property type="molecule type" value="Genomic_DNA"/>
</dbReference>
<dbReference type="InterPro" id="IPR041248">
    <property type="entry name" value="YDG"/>
</dbReference>
<protein>
    <recommendedName>
        <fullName evidence="5">MBG domain-containing protein</fullName>
    </recommendedName>
</protein>
<organism evidence="3 4">
    <name type="scientific">Burkholderia ubonensis</name>
    <dbReference type="NCBI Taxonomy" id="101571"/>
    <lineage>
        <taxon>Bacteria</taxon>
        <taxon>Pseudomonadati</taxon>
        <taxon>Pseudomonadota</taxon>
        <taxon>Betaproteobacteria</taxon>
        <taxon>Burkholderiales</taxon>
        <taxon>Burkholderiaceae</taxon>
        <taxon>Burkholderia</taxon>
        <taxon>Burkholderia cepacia complex</taxon>
    </lineage>
</organism>
<dbReference type="Pfam" id="PF18676">
    <property type="entry name" value="MBG_2"/>
    <property type="match status" value="4"/>
</dbReference>
<evidence type="ECO:0000259" key="2">
    <source>
        <dbReference type="Pfam" id="PF18676"/>
    </source>
</evidence>
<reference evidence="3 4" key="1">
    <citation type="submission" date="2015-11" db="EMBL/GenBank/DDBJ databases">
        <title>Expanding the genomic diversity of Burkholderia species for the development of highly accurate diagnostics.</title>
        <authorList>
            <person name="Sahl J."/>
            <person name="Keim P."/>
            <person name="Wagner D."/>
        </authorList>
    </citation>
    <scope>NUCLEOTIDE SEQUENCE [LARGE SCALE GENOMIC DNA]</scope>
    <source>
        <strain evidence="3 4">MSMB1137WGS</strain>
    </source>
</reference>
<dbReference type="AlphaFoldDB" id="A0AAW3N9N6"/>
<feature type="domain" description="MBG" evidence="2">
    <location>
        <begin position="377"/>
        <end position="468"/>
    </location>
</feature>
<feature type="domain" description="MBG" evidence="2">
    <location>
        <begin position="96"/>
        <end position="170"/>
    </location>
</feature>
<comment type="caution">
    <text evidence="3">The sequence shown here is derived from an EMBL/GenBank/DDBJ whole genome shotgun (WGS) entry which is preliminary data.</text>
</comment>